<dbReference type="GeneID" id="188234"/>
<gene>
    <name evidence="3" type="ORF">CELE_T07F8.1</name>
    <name evidence="3 5" type="ORF">T07F8.1</name>
</gene>
<dbReference type="HOGENOM" id="CLU_015719_2_0_1"/>
<dbReference type="PANTHER" id="PTHR31424">
    <property type="entry name" value="PROTEIN CBG23806"/>
    <property type="match status" value="1"/>
</dbReference>
<dbReference type="InParanoid" id="P91440"/>
<dbReference type="PhylomeDB" id="P91440"/>
<dbReference type="EMBL" id="BX284602">
    <property type="protein sequence ID" value="CCD65914.1"/>
    <property type="molecule type" value="Genomic_DNA"/>
</dbReference>
<dbReference type="RefSeq" id="NP_495482.1">
    <property type="nucleotide sequence ID" value="NM_063081.1"/>
</dbReference>
<dbReference type="PANTHER" id="PTHR31424:SF3">
    <property type="entry name" value="RING-TYPE DOMAIN-CONTAINING PROTEIN"/>
    <property type="match status" value="1"/>
</dbReference>
<dbReference type="eggNOG" id="ENOG502QRBM">
    <property type="taxonomic scope" value="Eukaryota"/>
</dbReference>
<dbReference type="SMR" id="P91440"/>
<dbReference type="Pfam" id="PF06918">
    <property type="entry name" value="DUF1280"/>
    <property type="match status" value="1"/>
</dbReference>
<dbReference type="FunCoup" id="P91440">
    <property type="interactions" value="1"/>
</dbReference>
<dbReference type="PIR" id="T25866">
    <property type="entry name" value="T25866"/>
</dbReference>
<sequence>MVSKKRKEHGKNLGVLGPAAKKQKRLEKSFDQLKKDNDAYVLEIDDLKENIKDQTSLREKAENLNESLKTKVEDLAKKVDSIEGEIEFEKRSHSDTKKKLGKFADETFVKEEKLERINEEMSENLRKLALKPASEANKKYHQLSQPTKNKRCETVLECIQTYVGTDEADIFIVDFVKYVSKHRRFKFRTRFTTEETFCAVIKFRLSDGFLKSFKSFSQKTLGFDIFGSRKEVDEHRKKLQVHQEYEISIESSTTKTRIGREIPIQNIIAVCKNVPEVTRRRLETLSANDNLVFDEGIGDDIIISADTGDGVTKVCMSIENCQKPNSSLTETALGWYTGTDNYTNLKKYFAGIFEQLEKMTSIRYQEKNALVIRNIRLKLVGDLKFESSAMNHPGQAASDSCIFCTGRWAHSGMNKATVQSFEFDRSGPLRTLRGMISAGYHPLLHIEPFCIVPPCLHLLMGLVNDYILASLLALANQIDFPGQDLPDSMNEQRMELGIVQKEEKFCQKVVESLQNALVLTTKIKEVYESRLKQNNIKRSSISCGSPTCCVSDMPKSQQDQDIFFCVACPFAIHMVCAGRYTEDQRQAAKHHPTACLKCQEKHILSNEEMIEHANEALDELARRLQHETSHLSNLKAARQDMTTAISTRTGPTKQKLEEVLDYIGCSQKINYQGLTGNQVRQLLRTENIDKVLKVFTDCSWIQNMRNFMNDLASLMSASNNAVFTDDDLNDFAKTLKNLKRNIRILHPSMGVTPKLHILCTHLEPYIRAKRTWGRTSEQGMEAFHVLFRTTETRFSSVMSLKLRAELMIDYFANINYISDKRN</sequence>
<protein>
    <submittedName>
        <fullName evidence="3">Zinc finger PHD-type domain-containing protein</fullName>
    </submittedName>
</protein>
<dbReference type="OMA" id="DYFANIN"/>
<feature type="region of interest" description="Disordered" evidence="2">
    <location>
        <begin position="1"/>
        <end position="21"/>
    </location>
</feature>
<proteinExistence type="predicted"/>
<keyword evidence="4" id="KW-1185">Reference proteome</keyword>
<dbReference type="CTD" id="188234"/>
<accession>P91440</accession>
<dbReference type="Proteomes" id="UP000001940">
    <property type="component" value="Chromosome II"/>
</dbReference>
<name>P91440_CAEEL</name>
<feature type="coiled-coil region" evidence="1">
    <location>
        <begin position="603"/>
        <end position="637"/>
    </location>
</feature>
<dbReference type="WormBase" id="T07F8.1">
    <property type="protein sequence ID" value="CE01389"/>
    <property type="gene ID" value="WBGene00020318"/>
</dbReference>
<dbReference type="AGR" id="WB:WBGene00020318"/>
<reference evidence="3 4" key="1">
    <citation type="journal article" date="1998" name="Science">
        <title>Genome sequence of the nematode C. elegans: a platform for investigating biology.</title>
        <authorList>
            <consortium name="The C. elegans sequencing consortium"/>
            <person name="Sulson J.E."/>
            <person name="Waterston R."/>
        </authorList>
    </citation>
    <scope>NUCLEOTIDE SEQUENCE [LARGE SCALE GENOMIC DNA]</scope>
    <source>
        <strain evidence="3 4">Bristol N2</strain>
    </source>
</reference>
<feature type="coiled-coil region" evidence="1">
    <location>
        <begin position="30"/>
        <end position="131"/>
    </location>
</feature>
<dbReference type="OrthoDB" id="5871670at2759"/>
<evidence type="ECO:0000313" key="5">
    <source>
        <dbReference type="WormBase" id="T07F8.1"/>
    </source>
</evidence>
<evidence type="ECO:0000313" key="4">
    <source>
        <dbReference type="Proteomes" id="UP000001940"/>
    </source>
</evidence>
<evidence type="ECO:0000256" key="1">
    <source>
        <dbReference type="SAM" id="Coils"/>
    </source>
</evidence>
<evidence type="ECO:0000313" key="3">
    <source>
        <dbReference type="EMBL" id="CCD65914.1"/>
    </source>
</evidence>
<dbReference type="UCSC" id="T07F8.1">
    <property type="organism name" value="c. elegans"/>
</dbReference>
<organism evidence="3 4">
    <name type="scientific">Caenorhabditis elegans</name>
    <dbReference type="NCBI Taxonomy" id="6239"/>
    <lineage>
        <taxon>Eukaryota</taxon>
        <taxon>Metazoa</taxon>
        <taxon>Ecdysozoa</taxon>
        <taxon>Nematoda</taxon>
        <taxon>Chromadorea</taxon>
        <taxon>Rhabditida</taxon>
        <taxon>Rhabditina</taxon>
        <taxon>Rhabditomorpha</taxon>
        <taxon>Rhabditoidea</taxon>
        <taxon>Rhabditidae</taxon>
        <taxon>Peloderinae</taxon>
        <taxon>Caenorhabditis</taxon>
    </lineage>
</organism>
<dbReference type="KEGG" id="cel:CELE_T07F8.1"/>
<keyword evidence="1" id="KW-0175">Coiled coil</keyword>
<evidence type="ECO:0000256" key="2">
    <source>
        <dbReference type="SAM" id="MobiDB-lite"/>
    </source>
</evidence>
<dbReference type="PaxDb" id="6239-T07F8.1"/>
<dbReference type="AlphaFoldDB" id="P91440"/>
<dbReference type="InterPro" id="IPR009689">
    <property type="entry name" value="DUF1280"/>
</dbReference>